<keyword evidence="2" id="KW-1133">Transmembrane helix</keyword>
<feature type="compositionally biased region" description="Gly residues" evidence="1">
    <location>
        <begin position="1073"/>
        <end position="1082"/>
    </location>
</feature>
<feature type="compositionally biased region" description="Gly residues" evidence="1">
    <location>
        <begin position="214"/>
        <end position="295"/>
    </location>
</feature>
<keyword evidence="4" id="KW-1185">Reference proteome</keyword>
<dbReference type="EMBL" id="KZ819606">
    <property type="protein sequence ID" value="PWN32138.1"/>
    <property type="molecule type" value="Genomic_DNA"/>
</dbReference>
<feature type="region of interest" description="Disordered" evidence="1">
    <location>
        <begin position="1057"/>
        <end position="1585"/>
    </location>
</feature>
<dbReference type="GeneID" id="37022953"/>
<feature type="transmembrane region" description="Helical" evidence="2">
    <location>
        <begin position="418"/>
        <end position="440"/>
    </location>
</feature>
<dbReference type="RefSeq" id="XP_025352440.1">
    <property type="nucleotide sequence ID" value="XM_025501172.1"/>
</dbReference>
<feature type="compositionally biased region" description="Low complexity" evidence="1">
    <location>
        <begin position="296"/>
        <end position="329"/>
    </location>
</feature>
<dbReference type="OrthoDB" id="3367074at2759"/>
<feature type="compositionally biased region" description="Low complexity" evidence="1">
    <location>
        <begin position="203"/>
        <end position="213"/>
    </location>
</feature>
<feature type="compositionally biased region" description="Polar residues" evidence="1">
    <location>
        <begin position="1083"/>
        <end position="1099"/>
    </location>
</feature>
<evidence type="ECO:0000313" key="4">
    <source>
        <dbReference type="Proteomes" id="UP000245771"/>
    </source>
</evidence>
<feature type="compositionally biased region" description="Basic and acidic residues" evidence="1">
    <location>
        <begin position="1101"/>
        <end position="1115"/>
    </location>
</feature>
<feature type="compositionally biased region" description="Low complexity" evidence="1">
    <location>
        <begin position="1299"/>
        <end position="1330"/>
    </location>
</feature>
<accession>A0A316V542</accession>
<feature type="compositionally biased region" description="Gly residues" evidence="1">
    <location>
        <begin position="109"/>
        <end position="202"/>
    </location>
</feature>
<feature type="compositionally biased region" description="Basic and acidic residues" evidence="1">
    <location>
        <begin position="893"/>
        <end position="902"/>
    </location>
</feature>
<feature type="region of interest" description="Disordered" evidence="1">
    <location>
        <begin position="649"/>
        <end position="680"/>
    </location>
</feature>
<feature type="compositionally biased region" description="Basic and acidic residues" evidence="1">
    <location>
        <begin position="1404"/>
        <end position="1414"/>
    </location>
</feature>
<feature type="compositionally biased region" description="Low complexity" evidence="1">
    <location>
        <begin position="374"/>
        <end position="391"/>
    </location>
</feature>
<reference evidence="3 4" key="1">
    <citation type="journal article" date="2018" name="Mol. Biol. Evol.">
        <title>Broad Genomic Sampling Reveals a Smut Pathogenic Ancestry of the Fungal Clade Ustilaginomycotina.</title>
        <authorList>
            <person name="Kijpornyongpan T."/>
            <person name="Mondo S.J."/>
            <person name="Barry K."/>
            <person name="Sandor L."/>
            <person name="Lee J."/>
            <person name="Lipzen A."/>
            <person name="Pangilinan J."/>
            <person name="LaButti K."/>
            <person name="Hainaut M."/>
            <person name="Henrissat B."/>
            <person name="Grigoriev I.V."/>
            <person name="Spatafora J.W."/>
            <person name="Aime M.C."/>
        </authorList>
    </citation>
    <scope>NUCLEOTIDE SEQUENCE [LARGE SCALE GENOMIC DNA]</scope>
    <source>
        <strain evidence="3 4">MCA 3882</strain>
    </source>
</reference>
<feature type="compositionally biased region" description="Polar residues" evidence="1">
    <location>
        <begin position="725"/>
        <end position="739"/>
    </location>
</feature>
<feature type="compositionally biased region" description="Polar residues" evidence="1">
    <location>
        <begin position="1285"/>
        <end position="1298"/>
    </location>
</feature>
<dbReference type="STRING" id="1280837.A0A316V542"/>
<organism evidence="3 4">
    <name type="scientific">Meira miltonrushii</name>
    <dbReference type="NCBI Taxonomy" id="1280837"/>
    <lineage>
        <taxon>Eukaryota</taxon>
        <taxon>Fungi</taxon>
        <taxon>Dikarya</taxon>
        <taxon>Basidiomycota</taxon>
        <taxon>Ustilaginomycotina</taxon>
        <taxon>Exobasidiomycetes</taxon>
        <taxon>Exobasidiales</taxon>
        <taxon>Brachybasidiaceae</taxon>
        <taxon>Meira</taxon>
    </lineage>
</organism>
<feature type="compositionally biased region" description="Polar residues" evidence="1">
    <location>
        <begin position="961"/>
        <end position="978"/>
    </location>
</feature>
<feature type="compositionally biased region" description="Basic and acidic residues" evidence="1">
    <location>
        <begin position="1454"/>
        <end position="1464"/>
    </location>
</feature>
<feature type="compositionally biased region" description="Low complexity" evidence="1">
    <location>
        <begin position="1160"/>
        <end position="1170"/>
    </location>
</feature>
<proteinExistence type="predicted"/>
<dbReference type="Proteomes" id="UP000245771">
    <property type="component" value="Unassembled WGS sequence"/>
</dbReference>
<keyword evidence="2" id="KW-0812">Transmembrane</keyword>
<evidence type="ECO:0000256" key="1">
    <source>
        <dbReference type="SAM" id="MobiDB-lite"/>
    </source>
</evidence>
<feature type="compositionally biased region" description="Polar residues" evidence="1">
    <location>
        <begin position="764"/>
        <end position="775"/>
    </location>
</feature>
<evidence type="ECO:0000313" key="3">
    <source>
        <dbReference type="EMBL" id="PWN32138.1"/>
    </source>
</evidence>
<evidence type="ECO:0000256" key="2">
    <source>
        <dbReference type="SAM" id="Phobius"/>
    </source>
</evidence>
<feature type="region of interest" description="Disordered" evidence="1">
    <location>
        <begin position="539"/>
        <end position="569"/>
    </location>
</feature>
<sequence length="1585" mass="157203">MSDFLPTQPPGPGPTDAPLPTYQSYSAYVTSTYDYATTITRVAYDPQGTLAPSLNIETQNGKTTSIGYSVVNIPLLYDGPLPPPPLGTLYTTANQRIAPAPTNQPSNGNGSGNGSSGGSSGTGSQGSGQGSNNGGAGNGSNNGGQNGSGGSNSNGSNNGQGNGSNNGGTSGSNNGQGSGTNNGGTNGAGSNSGGTNNGGTNGSGSNSGTNNGQGSNGAGTGSGGGNSNGQNGGTNNGSNQAGGQGANNGSGSAGNGSGSNDGGSGNGSGSNGNGGGADNGNGGNTGAGGSGGSSTGTGSSPTVTNAPPNATNDPAALSSSASAASVAASNAASSASAASVAASNAAESSSASLASVSAASQASSASVESVSANSLSATPSGTSSTSQPTDSNTSNGGFPTANTPNSNFAKNGLSGGQIAGIVIGVLAAVLLALLLCLCCARRRRRKQNEEAAALTGGAMPFGRRMKRRVSDRWANGWSRGGAGSQGGPGTYSALGAGAGAAALGAGGAAAGGRGSLRSDEWEEDHLDGGDGSGFFVVGGNRTGSQNPFSHEDDDEMHQYGNAAPSSNNKSGLGKAAGLAGLGAGIAAAFGAGKRRRSSGKGKEADHAPLPTSQDEADLAEHNTNQQDNDAERHGLMQNVDADMTADMTGDASEMQQAGPSGWTRTSIPSQSNPASPSSYSKAGLGTAAALGAGAAGAYYAGKHRGGKDDQSGDEMSSVAGAAPVSTASNAQRSSVTGLTESGVASAYGSGSGSGTNPSSNSTGQRTSNSTFTGYSHGSPALHPPPSAPRGERQMYTFGNVPPRHSGADQQGRPDRIPSFTGGFGDGDMGMFGHRSAADSYQGMDDNERNLAYAAAAAAAAAGGGAGLSALASHHRDSNQGTPYLGANGQEGGNDERYSRFISRDTPLLGPGATHADVTQKTDGDVSGGDPSTLGRSDSLGRHGRLPTIQSVGEFGERSNDAPASTMNQSSHSGTNTTRSGYGSGGKGQGSTFYSPALPQTSQSMNSLGAVTADEGFDESQDPFSNDAAVGQRADHNDEETAAGALAGAGLLGSLASGWRKLTGNTPSQPSSSGGRGAEGSGGDTTTENAETSGNASMQRGISRDSNADVYHREPQAQRVIGDPDMAAEVQSQRASVQQANGSNLGHGNGLASPVIRSGEGRSPSSSAKSGNGSGGSGGETRPHTLAEEPEEDAEGETASPYVDDGNDADDEDAVGDRSKAPLIAGAGALAAGAVAKGKQSSQAKSSSDDPYDHASNTNESSMLAVRNPTEEPDSRPSMDTGLSRAATTGTYSSSMQTHSQSQPSEESSSRRTQQSSSGASTGAASYSPSYLARHPSGSTRGGGAGSSSMSSRGTRGGGASSRRQGTNDESEYTSSSGQQRRETSTLDSGDGRSSMATAGEVADEGYRSNRERGPLARVQEDEDASGYDLGEGNEGVLPTTSYYPSESLGAAVRRRAEQEARQEAQQHGSGESDQTGTSPQQQLSSISTTPRAIPLSLRPGGNPAESSQWRQSPRVDAVSQRAARNAASLERQHQRSQSGSGSTAAATSPRQEAGDGQRAQQEGEVGEDETDEGNSRTTWPKFLRF</sequence>
<feature type="compositionally biased region" description="Low complexity" evidence="1">
    <location>
        <begin position="666"/>
        <end position="680"/>
    </location>
</feature>
<feature type="compositionally biased region" description="Low complexity" evidence="1">
    <location>
        <begin position="741"/>
        <end position="763"/>
    </location>
</feature>
<feature type="region of interest" description="Disordered" evidence="1">
    <location>
        <begin position="98"/>
        <end position="329"/>
    </location>
</feature>
<protein>
    <submittedName>
        <fullName evidence="3">Uncharacterized protein</fullName>
    </submittedName>
</protein>
<feature type="compositionally biased region" description="Polar residues" evidence="1">
    <location>
        <begin position="1129"/>
        <end position="1145"/>
    </location>
</feature>
<feature type="compositionally biased region" description="Polar residues" evidence="1">
    <location>
        <begin position="392"/>
        <end position="403"/>
    </location>
</feature>
<feature type="compositionally biased region" description="Low complexity" evidence="1">
    <location>
        <begin position="1220"/>
        <end position="1245"/>
    </location>
</feature>
<gene>
    <name evidence="3" type="ORF">FA14DRAFT_182052</name>
</gene>
<feature type="region of interest" description="Disordered" evidence="1">
    <location>
        <begin position="702"/>
        <end position="821"/>
    </location>
</feature>
<name>A0A316V542_9BASI</name>
<feature type="compositionally biased region" description="Polar residues" evidence="1">
    <location>
        <begin position="1467"/>
        <end position="1490"/>
    </location>
</feature>
<feature type="compositionally biased region" description="Polar residues" evidence="1">
    <location>
        <begin position="991"/>
        <end position="1008"/>
    </location>
</feature>
<feature type="region of interest" description="Disordered" evidence="1">
    <location>
        <begin position="594"/>
        <end position="616"/>
    </location>
</feature>
<dbReference type="InParanoid" id="A0A316V542"/>
<keyword evidence="2" id="KW-0472">Membrane</keyword>
<feature type="compositionally biased region" description="Polar residues" evidence="1">
    <location>
        <begin position="653"/>
        <end position="665"/>
    </location>
</feature>
<feature type="compositionally biased region" description="Low complexity" evidence="1">
    <location>
        <begin position="1535"/>
        <end position="1548"/>
    </location>
</feature>
<feature type="region of interest" description="Disordered" evidence="1">
    <location>
        <begin position="374"/>
        <end position="403"/>
    </location>
</feature>
<feature type="compositionally biased region" description="Acidic residues" evidence="1">
    <location>
        <begin position="1204"/>
        <end position="1213"/>
    </location>
</feature>
<feature type="region of interest" description="Disordered" evidence="1">
    <location>
        <begin position="871"/>
        <end position="1044"/>
    </location>
</feature>